<reference evidence="1" key="1">
    <citation type="journal article" date="2014" name="Front. Microbiol.">
        <title>High frequency of phylogenetically diverse reductive dehalogenase-homologous genes in deep subseafloor sedimentary metagenomes.</title>
        <authorList>
            <person name="Kawai M."/>
            <person name="Futagami T."/>
            <person name="Toyoda A."/>
            <person name="Takaki Y."/>
            <person name="Nishi S."/>
            <person name="Hori S."/>
            <person name="Arai W."/>
            <person name="Tsubouchi T."/>
            <person name="Morono Y."/>
            <person name="Uchiyama I."/>
            <person name="Ito T."/>
            <person name="Fujiyama A."/>
            <person name="Inagaki F."/>
            <person name="Takami H."/>
        </authorList>
    </citation>
    <scope>NUCLEOTIDE SEQUENCE</scope>
    <source>
        <strain evidence="1">Expedition CK06-06</strain>
    </source>
</reference>
<gene>
    <name evidence="1" type="ORF">S01H1_33642</name>
</gene>
<organism evidence="1">
    <name type="scientific">marine sediment metagenome</name>
    <dbReference type="NCBI Taxonomy" id="412755"/>
    <lineage>
        <taxon>unclassified sequences</taxon>
        <taxon>metagenomes</taxon>
        <taxon>ecological metagenomes</taxon>
    </lineage>
</organism>
<evidence type="ECO:0000313" key="1">
    <source>
        <dbReference type="EMBL" id="GAG12428.1"/>
    </source>
</evidence>
<sequence length="111" mass="12433">IKNLLNKKTIVSGSIGTLMALSGGIYLASDKVQATVYQVAMNTESIEHLRLKAVQGAVADFKKERREIRRELRQYPDDPDLLEDLDEVEDEIDALQLVQKCMADPEKEVCG</sequence>
<feature type="non-terminal residue" evidence="1">
    <location>
        <position position="1"/>
    </location>
</feature>
<dbReference type="AlphaFoldDB" id="X0VIW0"/>
<comment type="caution">
    <text evidence="1">The sequence shown here is derived from an EMBL/GenBank/DDBJ whole genome shotgun (WGS) entry which is preliminary data.</text>
</comment>
<dbReference type="EMBL" id="BARS01020893">
    <property type="protein sequence ID" value="GAG12428.1"/>
    <property type="molecule type" value="Genomic_DNA"/>
</dbReference>
<name>X0VIW0_9ZZZZ</name>
<proteinExistence type="predicted"/>
<protein>
    <submittedName>
        <fullName evidence="1">Uncharacterized protein</fullName>
    </submittedName>
</protein>
<accession>X0VIW0</accession>